<protein>
    <submittedName>
        <fullName evidence="4">Gfo/Idh/MocA family oxidoreductase</fullName>
    </submittedName>
</protein>
<name>A0A934RZR2_9BACT</name>
<dbReference type="InterPro" id="IPR043906">
    <property type="entry name" value="Gfo/Idh/MocA_OxRdtase_bact_C"/>
</dbReference>
<dbReference type="Gene3D" id="3.40.50.720">
    <property type="entry name" value="NAD(P)-binding Rossmann-like Domain"/>
    <property type="match status" value="1"/>
</dbReference>
<evidence type="ECO:0000259" key="3">
    <source>
        <dbReference type="Pfam" id="PF22725"/>
    </source>
</evidence>
<feature type="domain" description="Gfo/Idh/MocA-like oxidoreductase bacterial type C-terminal" evidence="2">
    <location>
        <begin position="366"/>
        <end position="446"/>
    </location>
</feature>
<dbReference type="Pfam" id="PF19051">
    <property type="entry name" value="GFO_IDH_MocA_C2"/>
    <property type="match status" value="1"/>
</dbReference>
<dbReference type="InterPro" id="IPR036291">
    <property type="entry name" value="NAD(P)-bd_dom_sf"/>
</dbReference>
<organism evidence="4 5">
    <name type="scientific">Pelagicoccus mobilis</name>
    <dbReference type="NCBI Taxonomy" id="415221"/>
    <lineage>
        <taxon>Bacteria</taxon>
        <taxon>Pseudomonadati</taxon>
        <taxon>Verrucomicrobiota</taxon>
        <taxon>Opitutia</taxon>
        <taxon>Puniceicoccales</taxon>
        <taxon>Pelagicoccaceae</taxon>
        <taxon>Pelagicoccus</taxon>
    </lineage>
</organism>
<reference evidence="4" key="1">
    <citation type="submission" date="2021-01" db="EMBL/GenBank/DDBJ databases">
        <title>Modified the classification status of verrucomicrobia.</title>
        <authorList>
            <person name="Feng X."/>
        </authorList>
    </citation>
    <scope>NUCLEOTIDE SEQUENCE</scope>
    <source>
        <strain evidence="4">KCTC 13126</strain>
    </source>
</reference>
<comment type="caution">
    <text evidence="4">The sequence shown here is derived from an EMBL/GenBank/DDBJ whole genome shotgun (WGS) entry which is preliminary data.</text>
</comment>
<dbReference type="Pfam" id="PF01408">
    <property type="entry name" value="GFO_IDH_MocA"/>
    <property type="match status" value="1"/>
</dbReference>
<sequence length="449" mass="49971">MSSSTTPLSRRGFVSKASLAVSALSLSASSWGRVVGANDRVRFALIGCGGRGGIVALNMVQMGGELVALCDLNERKFDRVLELIAEVQTSKPRLMKRMEEVFAASDIDAVIIATPDHWHAPATILACQAGKDVYVEKPHCHNLWESQQMLTVEAETKRIVQVGTQSRSAPYVHAAIDYIKSGKLGKVHLVKVYNLKPGKPFYLPDSGEQPRDLDWSQWLGAAADRDWHSGIYRYGWHFFWDFCGGDILNDASHQVDLACLLMGDPGLPNSVSASGGRIAHKGDDGETPDLLEVVCEYPDFLMTVEHSNYPKYMRKTTTTIRRKDEFPYWTQNATRIELYGSELMMTMGRHGGGWIVTDSGGKIVEKMYGRPPDQEHCTDFLNAVKSRKKASAHLDALHASTGLIHMANIAHRIGNQKIWWDAGKKRFKDNAAANGMMKRSYRKGFEIKV</sequence>
<dbReference type="GO" id="GO:0000166">
    <property type="term" value="F:nucleotide binding"/>
    <property type="evidence" value="ECO:0007669"/>
    <property type="project" value="InterPro"/>
</dbReference>
<dbReference type="Proteomes" id="UP000617628">
    <property type="component" value="Unassembled WGS sequence"/>
</dbReference>
<dbReference type="EMBL" id="JAENIL010000052">
    <property type="protein sequence ID" value="MBK1879626.1"/>
    <property type="molecule type" value="Genomic_DNA"/>
</dbReference>
<evidence type="ECO:0000313" key="4">
    <source>
        <dbReference type="EMBL" id="MBK1879626.1"/>
    </source>
</evidence>
<dbReference type="Gene3D" id="3.30.360.10">
    <property type="entry name" value="Dihydrodipicolinate Reductase, domain 2"/>
    <property type="match status" value="1"/>
</dbReference>
<feature type="domain" description="GFO/IDH/MocA-like oxidoreductase" evidence="3">
    <location>
        <begin position="223"/>
        <end position="314"/>
    </location>
</feature>
<evidence type="ECO:0000313" key="5">
    <source>
        <dbReference type="Proteomes" id="UP000617628"/>
    </source>
</evidence>
<dbReference type="PANTHER" id="PTHR43818:SF5">
    <property type="entry name" value="OXIDOREDUCTASE FAMILY PROTEIN"/>
    <property type="match status" value="1"/>
</dbReference>
<dbReference type="InterPro" id="IPR000683">
    <property type="entry name" value="Gfo/Idh/MocA-like_OxRdtase_N"/>
</dbReference>
<dbReference type="InterPro" id="IPR050463">
    <property type="entry name" value="Gfo/Idh/MocA_oxidrdct_glycsds"/>
</dbReference>
<dbReference type="SUPFAM" id="SSF55347">
    <property type="entry name" value="Glyceraldehyde-3-phosphate dehydrogenase-like, C-terminal domain"/>
    <property type="match status" value="1"/>
</dbReference>
<accession>A0A934RZR2</accession>
<dbReference type="PROSITE" id="PS51318">
    <property type="entry name" value="TAT"/>
    <property type="match status" value="1"/>
</dbReference>
<dbReference type="RefSeq" id="WP_200357838.1">
    <property type="nucleotide sequence ID" value="NZ_JAENIL010000052.1"/>
</dbReference>
<evidence type="ECO:0000259" key="2">
    <source>
        <dbReference type="Pfam" id="PF19051"/>
    </source>
</evidence>
<dbReference type="SUPFAM" id="SSF51735">
    <property type="entry name" value="NAD(P)-binding Rossmann-fold domains"/>
    <property type="match status" value="1"/>
</dbReference>
<dbReference type="Pfam" id="PF22725">
    <property type="entry name" value="GFO_IDH_MocA_C3"/>
    <property type="match status" value="1"/>
</dbReference>
<proteinExistence type="predicted"/>
<dbReference type="InterPro" id="IPR055170">
    <property type="entry name" value="GFO_IDH_MocA-like_dom"/>
</dbReference>
<dbReference type="InterPro" id="IPR006311">
    <property type="entry name" value="TAT_signal"/>
</dbReference>
<dbReference type="PANTHER" id="PTHR43818">
    <property type="entry name" value="BCDNA.GH03377"/>
    <property type="match status" value="1"/>
</dbReference>
<dbReference type="AlphaFoldDB" id="A0A934RZR2"/>
<keyword evidence="5" id="KW-1185">Reference proteome</keyword>
<feature type="domain" description="Gfo/Idh/MocA-like oxidoreductase N-terminal" evidence="1">
    <location>
        <begin position="41"/>
        <end position="163"/>
    </location>
</feature>
<evidence type="ECO:0000259" key="1">
    <source>
        <dbReference type="Pfam" id="PF01408"/>
    </source>
</evidence>
<gene>
    <name evidence="4" type="ORF">JIN87_22260</name>
</gene>